<evidence type="ECO:0000313" key="6">
    <source>
        <dbReference type="Proteomes" id="UP001612928"/>
    </source>
</evidence>
<dbReference type="InterPro" id="IPR019734">
    <property type="entry name" value="TPR_rpt"/>
</dbReference>
<evidence type="ECO:0000256" key="4">
    <source>
        <dbReference type="SAM" id="Phobius"/>
    </source>
</evidence>
<dbReference type="InterPro" id="IPR011990">
    <property type="entry name" value="TPR-like_helical_dom_sf"/>
</dbReference>
<feature type="transmembrane region" description="Helical" evidence="4">
    <location>
        <begin position="293"/>
        <end position="315"/>
    </location>
</feature>
<dbReference type="SUPFAM" id="SSF48452">
    <property type="entry name" value="TPR-like"/>
    <property type="match status" value="1"/>
</dbReference>
<keyword evidence="2 3" id="KW-0802">TPR repeat</keyword>
<comment type="caution">
    <text evidence="5">The sequence shown here is derived from an EMBL/GenBank/DDBJ whole genome shotgun (WGS) entry which is preliminary data.</text>
</comment>
<keyword evidence="4" id="KW-1133">Transmembrane helix</keyword>
<keyword evidence="1" id="KW-0677">Repeat</keyword>
<feature type="transmembrane region" description="Helical" evidence="4">
    <location>
        <begin position="371"/>
        <end position="392"/>
    </location>
</feature>
<dbReference type="Proteomes" id="UP001612928">
    <property type="component" value="Unassembled WGS sequence"/>
</dbReference>
<name>A0ABW8A519_9ACTN</name>
<dbReference type="SMART" id="SM00028">
    <property type="entry name" value="TPR"/>
    <property type="match status" value="5"/>
</dbReference>
<reference evidence="5 6" key="1">
    <citation type="submission" date="2024-10" db="EMBL/GenBank/DDBJ databases">
        <title>The Natural Products Discovery Center: Release of the First 8490 Sequenced Strains for Exploring Actinobacteria Biosynthetic Diversity.</title>
        <authorList>
            <person name="Kalkreuter E."/>
            <person name="Kautsar S.A."/>
            <person name="Yang D."/>
            <person name="Bader C.D."/>
            <person name="Teijaro C.N."/>
            <person name="Fluegel L."/>
            <person name="Davis C.M."/>
            <person name="Simpson J.R."/>
            <person name="Lauterbach L."/>
            <person name="Steele A.D."/>
            <person name="Gui C."/>
            <person name="Meng S."/>
            <person name="Li G."/>
            <person name="Viehrig K."/>
            <person name="Ye F."/>
            <person name="Su P."/>
            <person name="Kiefer A.F."/>
            <person name="Nichols A."/>
            <person name="Cepeda A.J."/>
            <person name="Yan W."/>
            <person name="Fan B."/>
            <person name="Jiang Y."/>
            <person name="Adhikari A."/>
            <person name="Zheng C.-J."/>
            <person name="Schuster L."/>
            <person name="Cowan T.M."/>
            <person name="Smanski M.J."/>
            <person name="Chevrette M.G."/>
            <person name="De Carvalho L.P.S."/>
            <person name="Shen B."/>
        </authorList>
    </citation>
    <scope>NUCLEOTIDE SEQUENCE [LARGE SCALE GENOMIC DNA]</scope>
    <source>
        <strain evidence="5 6">NPDC049503</strain>
    </source>
</reference>
<keyword evidence="6" id="KW-1185">Reference proteome</keyword>
<feature type="repeat" description="TPR" evidence="3">
    <location>
        <begin position="106"/>
        <end position="139"/>
    </location>
</feature>
<protein>
    <submittedName>
        <fullName evidence="5">Tetratricopeptide repeat protein</fullName>
    </submittedName>
</protein>
<keyword evidence="4" id="KW-0472">Membrane</keyword>
<evidence type="ECO:0000313" key="5">
    <source>
        <dbReference type="EMBL" id="MFI7441508.1"/>
    </source>
</evidence>
<dbReference type="PANTHER" id="PTHR22904:SF523">
    <property type="entry name" value="STRESS-INDUCED-PHOSPHOPROTEIN 1"/>
    <property type="match status" value="1"/>
</dbReference>
<evidence type="ECO:0000256" key="2">
    <source>
        <dbReference type="ARBA" id="ARBA00022803"/>
    </source>
</evidence>
<evidence type="ECO:0000256" key="1">
    <source>
        <dbReference type="ARBA" id="ARBA00022737"/>
    </source>
</evidence>
<dbReference type="Gene3D" id="1.25.40.10">
    <property type="entry name" value="Tetratricopeptide repeat domain"/>
    <property type="match status" value="1"/>
</dbReference>
<dbReference type="RefSeq" id="WP_397021389.1">
    <property type="nucleotide sequence ID" value="NZ_JBITMB010000003.1"/>
</dbReference>
<proteinExistence type="predicted"/>
<gene>
    <name evidence="5" type="ORF">ACIBP5_16240</name>
</gene>
<feature type="transmembrane region" description="Helical" evidence="4">
    <location>
        <begin position="347"/>
        <end position="365"/>
    </location>
</feature>
<dbReference type="PROSITE" id="PS50005">
    <property type="entry name" value="TPR"/>
    <property type="match status" value="1"/>
</dbReference>
<keyword evidence="4" id="KW-0812">Transmembrane</keyword>
<feature type="transmembrane region" description="Helical" evidence="4">
    <location>
        <begin position="242"/>
        <end position="266"/>
    </location>
</feature>
<accession>A0ABW8A519</accession>
<organism evidence="5 6">
    <name type="scientific">Nonomuraea indica</name>
    <dbReference type="NCBI Taxonomy" id="1581193"/>
    <lineage>
        <taxon>Bacteria</taxon>
        <taxon>Bacillati</taxon>
        <taxon>Actinomycetota</taxon>
        <taxon>Actinomycetes</taxon>
        <taxon>Streptosporangiales</taxon>
        <taxon>Streptosporangiaceae</taxon>
        <taxon>Nonomuraea</taxon>
    </lineage>
</organism>
<evidence type="ECO:0000256" key="3">
    <source>
        <dbReference type="PROSITE-ProRule" id="PRU00339"/>
    </source>
</evidence>
<dbReference type="PANTHER" id="PTHR22904">
    <property type="entry name" value="TPR REPEAT CONTAINING PROTEIN"/>
    <property type="match status" value="1"/>
</dbReference>
<sequence>MVTAAAPIERARTLLQLRRPADAERELRGVLVQEPQNALAHAFLAVALTEQRRGQEAVAEAGEAVRLVPDFWFGHYVAGQALFRAGRLDEAIAALRTALQLNVSYAPIWEVLARVHLQRGEWSRTADAARRGLELDPEDSDLVSLLALALIGLGQAAAALDTAAQAIRLNPESALAHLVRGRAALALRRPGEAAGSFREVLRLDPGFGQARDLLVAALKQRNPLYRWLEGPRRRFFGGWRMVFLLPVAPPLIAVFVLIALLHWAAWVAEAVTTLRLTRARATMLLFEAGESRVAALCCGLLAAGAGLLALGIAVAGEPVGTAGAAVMALVTPVQEAAHTGSPLGRRVLYGWTGLLAVVATASAALGEMSGALLSCYAALATIWIAAGVRRLFAPAPDPV</sequence>
<dbReference type="Pfam" id="PF13432">
    <property type="entry name" value="TPR_16"/>
    <property type="match status" value="3"/>
</dbReference>
<dbReference type="EMBL" id="JBITMB010000003">
    <property type="protein sequence ID" value="MFI7441508.1"/>
    <property type="molecule type" value="Genomic_DNA"/>
</dbReference>